<dbReference type="InterPro" id="IPR004255">
    <property type="entry name" value="O-acyltransferase_WSD1_N"/>
</dbReference>
<sequence length="512" mass="53173">MSTSAQARSTRIVDATQRAPRSPTTSIIWPDQTRTPSIRDCRSHPGPSTLRTGVAYSGCSRTALPTAGDANSLNDPNVTVLPKAVSLNAVSVNWTTRSVFATTYVKAEPCPSPGGEPAVLEVAARIIGTRLPFDRPLWSATLVTEAKAHAGEEVRDTSSSGAGDAASVSALIIVFHHVLADGIGGLAVLANLVDGPDPAGSTAPRERPGGGSGGGSARPIFPRPAPSSAALVADARAERIRSLRRLPTDLRRLAGAAAVLRTAVRVHVKPSSLNRHTGTRRRFASIRLDLARVHAAARAHDATVNDVVLTAIAGALNRLLISRGEVPGQPAPPGEFGTGGTGDPDRGPGTIVISVPFSARTRTNAGDLGNQSGAVPLALPGSGDPFDRLAVVAGVTRTVKTSPPGASTALLGPFFRLLAQLGLFQWFIDWQRLIHTFATNLRGPQTPITLFGCPVTDLVPLTVPTGNVTISFAVLSYAGTLRVTITADPEACPDLPTLRRALTAELDALAPG</sequence>
<dbReference type="PANTHER" id="PTHR31650">
    <property type="entry name" value="O-ACYLTRANSFERASE (WSD1-LIKE) FAMILY PROTEIN"/>
    <property type="match status" value="1"/>
</dbReference>
<evidence type="ECO:0000256" key="1">
    <source>
        <dbReference type="ARBA" id="ARBA00004771"/>
    </source>
</evidence>
<evidence type="ECO:0000256" key="5">
    <source>
        <dbReference type="ARBA" id="ARBA00022516"/>
    </source>
</evidence>
<keyword evidence="8" id="KW-0443">Lipid metabolism</keyword>
<evidence type="ECO:0000256" key="6">
    <source>
        <dbReference type="ARBA" id="ARBA00022679"/>
    </source>
</evidence>
<evidence type="ECO:0000256" key="11">
    <source>
        <dbReference type="SAM" id="MobiDB-lite"/>
    </source>
</evidence>
<protein>
    <recommendedName>
        <fullName evidence="4">diacylglycerol O-acyltransferase</fullName>
        <ecNumber evidence="4">2.3.1.20</ecNumber>
    </recommendedName>
</protein>
<gene>
    <name evidence="14" type="ORF">E3T28_09985</name>
</gene>
<dbReference type="Gene3D" id="3.30.559.30">
    <property type="entry name" value="Nonribosomal peptide synthetase, condensation domain"/>
    <property type="match status" value="1"/>
</dbReference>
<comment type="catalytic activity">
    <reaction evidence="10">
        <text>an acyl-CoA + a 1,2-diacyl-sn-glycerol = a triacyl-sn-glycerol + CoA</text>
        <dbReference type="Rhea" id="RHEA:10868"/>
        <dbReference type="ChEBI" id="CHEBI:17815"/>
        <dbReference type="ChEBI" id="CHEBI:57287"/>
        <dbReference type="ChEBI" id="CHEBI:58342"/>
        <dbReference type="ChEBI" id="CHEBI:64615"/>
        <dbReference type="EC" id="2.3.1.20"/>
    </reaction>
</comment>
<keyword evidence="15" id="KW-1185">Reference proteome</keyword>
<feature type="domain" description="O-acyltransferase WSD1-like N-terminal" evidence="12">
    <location>
        <begin position="169"/>
        <end position="308"/>
    </location>
</feature>
<name>A0ABY2J1D0_9MICO</name>
<dbReference type="PANTHER" id="PTHR31650:SF1">
    <property type="entry name" value="WAX ESTER SYNTHASE_DIACYLGLYCEROL ACYLTRANSFERASE 4-RELATED"/>
    <property type="match status" value="1"/>
</dbReference>
<comment type="similarity">
    <text evidence="3">Belongs to the long-chain O-acyltransferase family.</text>
</comment>
<comment type="pathway">
    <text evidence="2">Lipid metabolism.</text>
</comment>
<feature type="domain" description="O-acyltransferase WSD1 C-terminal" evidence="13">
    <location>
        <begin position="369"/>
        <end position="509"/>
    </location>
</feature>
<evidence type="ECO:0000256" key="9">
    <source>
        <dbReference type="ARBA" id="ARBA00023315"/>
    </source>
</evidence>
<reference evidence="14 15" key="1">
    <citation type="submission" date="2019-03" db="EMBL/GenBank/DDBJ databases">
        <title>Genomics of glacier-inhabiting Cryobacterium strains.</title>
        <authorList>
            <person name="Liu Q."/>
            <person name="Xin Y.-H."/>
        </authorList>
    </citation>
    <scope>NUCLEOTIDE SEQUENCE [LARGE SCALE GENOMIC DNA]</scope>
    <source>
        <strain evidence="14 15">TMT1-23-1</strain>
    </source>
</reference>
<evidence type="ECO:0000256" key="3">
    <source>
        <dbReference type="ARBA" id="ARBA00009587"/>
    </source>
</evidence>
<evidence type="ECO:0000313" key="14">
    <source>
        <dbReference type="EMBL" id="TFC98737.1"/>
    </source>
</evidence>
<evidence type="ECO:0000256" key="2">
    <source>
        <dbReference type="ARBA" id="ARBA00005189"/>
    </source>
</evidence>
<evidence type="ECO:0000259" key="12">
    <source>
        <dbReference type="Pfam" id="PF03007"/>
    </source>
</evidence>
<evidence type="ECO:0000256" key="4">
    <source>
        <dbReference type="ARBA" id="ARBA00013244"/>
    </source>
</evidence>
<evidence type="ECO:0000259" key="13">
    <source>
        <dbReference type="Pfam" id="PF06974"/>
    </source>
</evidence>
<accession>A0ABY2J1D0</accession>
<dbReference type="Proteomes" id="UP000297853">
    <property type="component" value="Unassembled WGS sequence"/>
</dbReference>
<keyword evidence="9" id="KW-0012">Acyltransferase</keyword>
<dbReference type="Pfam" id="PF06974">
    <property type="entry name" value="WS_DGAT_C"/>
    <property type="match status" value="1"/>
</dbReference>
<feature type="region of interest" description="Disordered" evidence="11">
    <location>
        <begin position="326"/>
        <end position="347"/>
    </location>
</feature>
<keyword evidence="6" id="KW-0808">Transferase</keyword>
<dbReference type="Pfam" id="PF03007">
    <property type="entry name" value="WS_DGAT_cat"/>
    <property type="match status" value="1"/>
</dbReference>
<organism evidence="14 15">
    <name type="scientific">Cryobacterium sinapicolor</name>
    <dbReference type="NCBI Taxonomy" id="1259236"/>
    <lineage>
        <taxon>Bacteria</taxon>
        <taxon>Bacillati</taxon>
        <taxon>Actinomycetota</taxon>
        <taxon>Actinomycetes</taxon>
        <taxon>Micrococcales</taxon>
        <taxon>Microbacteriaceae</taxon>
        <taxon>Cryobacterium</taxon>
    </lineage>
</organism>
<dbReference type="InterPro" id="IPR045034">
    <property type="entry name" value="O-acyltransferase_WSD1-like"/>
</dbReference>
<comment type="pathway">
    <text evidence="1">Glycerolipid metabolism; triacylglycerol biosynthesis.</text>
</comment>
<dbReference type="EMBL" id="SOGQ01000050">
    <property type="protein sequence ID" value="TFC98737.1"/>
    <property type="molecule type" value="Genomic_DNA"/>
</dbReference>
<evidence type="ECO:0000256" key="10">
    <source>
        <dbReference type="ARBA" id="ARBA00048109"/>
    </source>
</evidence>
<keyword evidence="5" id="KW-0444">Lipid biosynthesis</keyword>
<evidence type="ECO:0000256" key="8">
    <source>
        <dbReference type="ARBA" id="ARBA00023098"/>
    </source>
</evidence>
<evidence type="ECO:0000313" key="15">
    <source>
        <dbReference type="Proteomes" id="UP000297853"/>
    </source>
</evidence>
<feature type="region of interest" description="Disordered" evidence="11">
    <location>
        <begin position="1"/>
        <end position="26"/>
    </location>
</feature>
<comment type="caution">
    <text evidence="14">The sequence shown here is derived from an EMBL/GenBank/DDBJ whole genome shotgun (WGS) entry which is preliminary data.</text>
</comment>
<dbReference type="InterPro" id="IPR009721">
    <property type="entry name" value="O-acyltransferase_WSD1_C"/>
</dbReference>
<keyword evidence="7" id="KW-0319">Glycerol metabolism</keyword>
<feature type="region of interest" description="Disordered" evidence="11">
    <location>
        <begin position="198"/>
        <end position="223"/>
    </location>
</feature>
<proteinExistence type="inferred from homology"/>
<evidence type="ECO:0000256" key="7">
    <source>
        <dbReference type="ARBA" id="ARBA00022798"/>
    </source>
</evidence>
<dbReference type="EC" id="2.3.1.20" evidence="4"/>